<feature type="DNA-binding region" description="H-T-H motif" evidence="4">
    <location>
        <begin position="88"/>
        <end position="107"/>
    </location>
</feature>
<keyword evidence="1" id="KW-0805">Transcription regulation</keyword>
<dbReference type="Pfam" id="PF02909">
    <property type="entry name" value="TetR_C_1"/>
    <property type="match status" value="1"/>
</dbReference>
<dbReference type="Proteomes" id="UP001601422">
    <property type="component" value="Unassembled WGS sequence"/>
</dbReference>
<proteinExistence type="predicted"/>
<reference evidence="6 7" key="1">
    <citation type="submission" date="2024-10" db="EMBL/GenBank/DDBJ databases">
        <title>The Natural Products Discovery Center: Release of the First 8490 Sequenced Strains for Exploring Actinobacteria Biosynthetic Diversity.</title>
        <authorList>
            <person name="Kalkreuter E."/>
            <person name="Kautsar S.A."/>
            <person name="Yang D."/>
            <person name="Bader C.D."/>
            <person name="Teijaro C.N."/>
            <person name="Fluegel L."/>
            <person name="Davis C.M."/>
            <person name="Simpson J.R."/>
            <person name="Lauterbach L."/>
            <person name="Steele A.D."/>
            <person name="Gui C."/>
            <person name="Meng S."/>
            <person name="Li G."/>
            <person name="Viehrig K."/>
            <person name="Ye F."/>
            <person name="Su P."/>
            <person name="Kiefer A.F."/>
            <person name="Nichols A."/>
            <person name="Cepeda A.J."/>
            <person name="Yan W."/>
            <person name="Fan B."/>
            <person name="Jiang Y."/>
            <person name="Adhikari A."/>
            <person name="Zheng C.-J."/>
            <person name="Schuster L."/>
            <person name="Cowan T.M."/>
            <person name="Smanski M.J."/>
            <person name="Chevrette M.G."/>
            <person name="De Carvalho L.P.S."/>
            <person name="Shen B."/>
        </authorList>
    </citation>
    <scope>NUCLEOTIDE SEQUENCE [LARGE SCALE GENOMIC DNA]</scope>
    <source>
        <strain evidence="6 7">NPDC005497</strain>
    </source>
</reference>
<dbReference type="InterPro" id="IPR050109">
    <property type="entry name" value="HTH-type_TetR-like_transc_reg"/>
</dbReference>
<dbReference type="InterPro" id="IPR004111">
    <property type="entry name" value="Repressor_TetR_C"/>
</dbReference>
<sequence length="280" mass="31020">MSTAYLLAYNVHIEVYAVYWRYAVRDIDREEPAMAVAKKEGEEGGAEGPSLWERMERPAPLPRASLTLERIAAAAVEIADEEGGAAVTMRRLAAKLGVAPMAAYRHVDGKDDLWALMIDRVSRDLTVPEGTTDWREVLRSYALQSRELMLAHPWMAAMPTSVIMLTPSRMAVAERQLAALAVCGLDADSMMAAFRAVTSFVHGSAQTEIALRDYQERNGWTSGDETRQALAPQMRYLISTGRYPAFEQYALGATRKDDRAWEFAFGLDCVLDGIGLRLGV</sequence>
<dbReference type="InterPro" id="IPR009057">
    <property type="entry name" value="Homeodomain-like_sf"/>
</dbReference>
<dbReference type="EMBL" id="JBIAJP010000005">
    <property type="protein sequence ID" value="MFF0005830.1"/>
    <property type="molecule type" value="Genomic_DNA"/>
</dbReference>
<dbReference type="PANTHER" id="PTHR30055:SF151">
    <property type="entry name" value="TRANSCRIPTIONAL REGULATORY PROTEIN"/>
    <property type="match status" value="1"/>
</dbReference>
<keyword evidence="3" id="KW-0804">Transcription</keyword>
<keyword evidence="2 4" id="KW-0238">DNA-binding</keyword>
<feature type="domain" description="HTH tetR-type" evidence="5">
    <location>
        <begin position="65"/>
        <end position="125"/>
    </location>
</feature>
<evidence type="ECO:0000256" key="3">
    <source>
        <dbReference type="ARBA" id="ARBA00023163"/>
    </source>
</evidence>
<organism evidence="6 7">
    <name type="scientific">Streptomyces tibetensis</name>
    <dbReference type="NCBI Taxonomy" id="2382123"/>
    <lineage>
        <taxon>Bacteria</taxon>
        <taxon>Bacillati</taxon>
        <taxon>Actinomycetota</taxon>
        <taxon>Actinomycetes</taxon>
        <taxon>Kitasatosporales</taxon>
        <taxon>Streptomycetaceae</taxon>
        <taxon>Streptomyces</taxon>
    </lineage>
</organism>
<accession>A0ABW6N1V8</accession>
<dbReference type="Pfam" id="PF00440">
    <property type="entry name" value="TetR_N"/>
    <property type="match status" value="1"/>
</dbReference>
<dbReference type="Gene3D" id="1.10.357.10">
    <property type="entry name" value="Tetracycline Repressor, domain 2"/>
    <property type="match status" value="1"/>
</dbReference>
<gene>
    <name evidence="6" type="ORF">ACFYQT_20630</name>
</gene>
<dbReference type="RefSeq" id="WP_362051128.1">
    <property type="nucleotide sequence ID" value="NZ_JBEXWN010000013.1"/>
</dbReference>
<protein>
    <submittedName>
        <fullName evidence="6">TetR/AcrR family transcriptional regulator</fullName>
    </submittedName>
</protein>
<dbReference type="Gene3D" id="1.10.10.60">
    <property type="entry name" value="Homeodomain-like"/>
    <property type="match status" value="1"/>
</dbReference>
<evidence type="ECO:0000256" key="2">
    <source>
        <dbReference type="ARBA" id="ARBA00023125"/>
    </source>
</evidence>
<dbReference type="SUPFAM" id="SSF46689">
    <property type="entry name" value="Homeodomain-like"/>
    <property type="match status" value="1"/>
</dbReference>
<dbReference type="InterPro" id="IPR036271">
    <property type="entry name" value="Tet_transcr_reg_TetR-rel_C_sf"/>
</dbReference>
<dbReference type="InterPro" id="IPR001647">
    <property type="entry name" value="HTH_TetR"/>
</dbReference>
<keyword evidence="7" id="KW-1185">Reference proteome</keyword>
<evidence type="ECO:0000259" key="5">
    <source>
        <dbReference type="PROSITE" id="PS50977"/>
    </source>
</evidence>
<evidence type="ECO:0000256" key="4">
    <source>
        <dbReference type="PROSITE-ProRule" id="PRU00335"/>
    </source>
</evidence>
<dbReference type="SUPFAM" id="SSF48498">
    <property type="entry name" value="Tetracyclin repressor-like, C-terminal domain"/>
    <property type="match status" value="1"/>
</dbReference>
<name>A0ABW6N1V8_9ACTN</name>
<comment type="caution">
    <text evidence="6">The sequence shown here is derived from an EMBL/GenBank/DDBJ whole genome shotgun (WGS) entry which is preliminary data.</text>
</comment>
<evidence type="ECO:0000256" key="1">
    <source>
        <dbReference type="ARBA" id="ARBA00023015"/>
    </source>
</evidence>
<dbReference type="PANTHER" id="PTHR30055">
    <property type="entry name" value="HTH-TYPE TRANSCRIPTIONAL REGULATOR RUTR"/>
    <property type="match status" value="1"/>
</dbReference>
<evidence type="ECO:0000313" key="7">
    <source>
        <dbReference type="Proteomes" id="UP001601422"/>
    </source>
</evidence>
<evidence type="ECO:0000313" key="6">
    <source>
        <dbReference type="EMBL" id="MFF0005830.1"/>
    </source>
</evidence>
<dbReference type="PROSITE" id="PS50977">
    <property type="entry name" value="HTH_TETR_2"/>
    <property type="match status" value="1"/>
</dbReference>